<evidence type="ECO:0000313" key="2">
    <source>
        <dbReference type="EMBL" id="KAG2623917.1"/>
    </source>
</evidence>
<dbReference type="AlphaFoldDB" id="A0A8T0UNR2"/>
<feature type="compositionally biased region" description="Low complexity" evidence="1">
    <location>
        <begin position="66"/>
        <end position="79"/>
    </location>
</feature>
<sequence length="201" mass="21172">MPASRSSRGPASRACGAQRVCAACRVGDPSRGDGVGGLESGPRRGRQRRREQLASSRRPGRRLRARAAGGVRAMAPALRGRGGPPLPPRASPSTTLAGTSASARCAISASARRVISASAHRRWSHRGRLPLPVRRRGWGGGGGVEAMGRRWRGGCLLDSTCPLGRPPRASPGMHVPWHCLRFAPPSFVNFLGASPEGRLSV</sequence>
<accession>A0A8T0UNR2</accession>
<protein>
    <submittedName>
        <fullName evidence="2">Uncharacterized protein</fullName>
    </submittedName>
</protein>
<evidence type="ECO:0000313" key="3">
    <source>
        <dbReference type="Proteomes" id="UP000823388"/>
    </source>
</evidence>
<proteinExistence type="predicted"/>
<dbReference type="Proteomes" id="UP000823388">
    <property type="component" value="Chromosome 3K"/>
</dbReference>
<gene>
    <name evidence="2" type="ORF">PVAP13_3KG087800</name>
</gene>
<dbReference type="EMBL" id="CM029041">
    <property type="protein sequence ID" value="KAG2623917.1"/>
    <property type="molecule type" value="Genomic_DNA"/>
</dbReference>
<name>A0A8T0UNR2_PANVG</name>
<dbReference type="EMBL" id="CM029041">
    <property type="protein sequence ID" value="KAG2623918.1"/>
    <property type="molecule type" value="Genomic_DNA"/>
</dbReference>
<organism evidence="2 3">
    <name type="scientific">Panicum virgatum</name>
    <name type="common">Blackwell switchgrass</name>
    <dbReference type="NCBI Taxonomy" id="38727"/>
    <lineage>
        <taxon>Eukaryota</taxon>
        <taxon>Viridiplantae</taxon>
        <taxon>Streptophyta</taxon>
        <taxon>Embryophyta</taxon>
        <taxon>Tracheophyta</taxon>
        <taxon>Spermatophyta</taxon>
        <taxon>Magnoliopsida</taxon>
        <taxon>Liliopsida</taxon>
        <taxon>Poales</taxon>
        <taxon>Poaceae</taxon>
        <taxon>PACMAD clade</taxon>
        <taxon>Panicoideae</taxon>
        <taxon>Panicodae</taxon>
        <taxon>Paniceae</taxon>
        <taxon>Panicinae</taxon>
        <taxon>Panicum</taxon>
        <taxon>Panicum sect. Hiantes</taxon>
    </lineage>
</organism>
<comment type="caution">
    <text evidence="2">The sequence shown here is derived from an EMBL/GenBank/DDBJ whole genome shotgun (WGS) entry which is preliminary data.</text>
</comment>
<reference evidence="2" key="1">
    <citation type="submission" date="2020-05" db="EMBL/GenBank/DDBJ databases">
        <title>WGS assembly of Panicum virgatum.</title>
        <authorList>
            <person name="Lovell J.T."/>
            <person name="Jenkins J."/>
            <person name="Shu S."/>
            <person name="Juenger T.E."/>
            <person name="Schmutz J."/>
        </authorList>
    </citation>
    <scope>NUCLEOTIDE SEQUENCE</scope>
    <source>
        <strain evidence="2">AP13</strain>
    </source>
</reference>
<evidence type="ECO:0000256" key="1">
    <source>
        <dbReference type="SAM" id="MobiDB-lite"/>
    </source>
</evidence>
<keyword evidence="3" id="KW-1185">Reference proteome</keyword>
<feature type="region of interest" description="Disordered" evidence="1">
    <location>
        <begin position="25"/>
        <end position="99"/>
    </location>
</feature>